<comment type="caution">
    <text evidence="1">The sequence shown here is derived from an EMBL/GenBank/DDBJ whole genome shotgun (WGS) entry which is preliminary data.</text>
</comment>
<proteinExistence type="predicted"/>
<sequence length="159" mass="17895">MTDWTKTVSTPILHHDDDEGLTINPPDCAIEHLSRQLAVLVHERRYLDPLLLRHIDPNIVALFEDCPESTTSTEYLGTLAAAAIINPKYALEVLNTCSAVDKIGGIGTVWVTMIISFLPKVHFRNVSRETVVRLDWRMMERGWVCVRHTGIRGSALTYA</sequence>
<name>A0AAN7ZR01_9PEZI</name>
<organism evidence="1 2">
    <name type="scientific">Elasticomyces elasticus</name>
    <dbReference type="NCBI Taxonomy" id="574655"/>
    <lineage>
        <taxon>Eukaryota</taxon>
        <taxon>Fungi</taxon>
        <taxon>Dikarya</taxon>
        <taxon>Ascomycota</taxon>
        <taxon>Pezizomycotina</taxon>
        <taxon>Dothideomycetes</taxon>
        <taxon>Dothideomycetidae</taxon>
        <taxon>Mycosphaerellales</taxon>
        <taxon>Teratosphaeriaceae</taxon>
        <taxon>Elasticomyces</taxon>
    </lineage>
</organism>
<reference evidence="1" key="1">
    <citation type="submission" date="2023-08" db="EMBL/GenBank/DDBJ databases">
        <title>Black Yeasts Isolated from many extreme environments.</title>
        <authorList>
            <person name="Coleine C."/>
            <person name="Stajich J.E."/>
            <person name="Selbmann L."/>
        </authorList>
    </citation>
    <scope>NUCLEOTIDE SEQUENCE</scope>
    <source>
        <strain evidence="1">CCFEE 5810</strain>
    </source>
</reference>
<dbReference type="Proteomes" id="UP001310594">
    <property type="component" value="Unassembled WGS sequence"/>
</dbReference>
<protein>
    <submittedName>
        <fullName evidence="1">Uncharacterized protein</fullName>
    </submittedName>
</protein>
<gene>
    <name evidence="1" type="ORF">LTR97_000677</name>
</gene>
<evidence type="ECO:0000313" key="2">
    <source>
        <dbReference type="Proteomes" id="UP001310594"/>
    </source>
</evidence>
<dbReference type="EMBL" id="JAVRQU010000001">
    <property type="protein sequence ID" value="KAK5708137.1"/>
    <property type="molecule type" value="Genomic_DNA"/>
</dbReference>
<dbReference type="AlphaFoldDB" id="A0AAN7ZR01"/>
<evidence type="ECO:0000313" key="1">
    <source>
        <dbReference type="EMBL" id="KAK5708137.1"/>
    </source>
</evidence>
<accession>A0AAN7ZR01</accession>